<sequence>MQAMSRALAPEYLTAPQPWMLQSNSLSLVPQGDSNSSNINSVAGWYTGDARSNGLEPARQAYQDSLREFRKHLLPDDKTTTTVWLQDDAATTITDVHEAVIIAKHRYEVKSPRSRARKWLASCSSRLKYYAVIMDTLAQHHPEYVSLAWGAFKFLFTAVINHEELLTEISKTVAKIGDILPRTDLCANLYPTQRMREAVAQLYAKIMGFVQEAVKWYKKGKVSHAVTAIFKPYDLGFKGIVEDISEASRRIDQEASAASKAEIRDLNNRLQHFMQLSVAHFNRQSLATFNISDQITNQGGSSRYHQLAQIRSLPALAGLERNARESIDVHRSIKHRRRIQLLVEPEGVLKLREWHQDRDAFPLLLANCTGLHTTPRDFCTELVDLLRDSKILVIWIIDHIDQDEDMVSSTNDLLLSLSLQALLLNPKALDQGYNSASIHHFAHLANEEQHFELLGRCLSGVPRMYIVMEVAVIRAAVGYQDSKADSFMKRFLDFLTRLPGREVKLVLAAEDFEANFRIYEEDHADQSRIWIKGQAPEPSRKKFLNRRLRHSSHVFDLGSSSVASIDLTSKESEVTNWN</sequence>
<reference evidence="2 3" key="1">
    <citation type="submission" date="2024-06" db="EMBL/GenBank/DDBJ databases">
        <title>Complete genome of Phlyctema vagabunda strain 19-DSS-EL-015.</title>
        <authorList>
            <person name="Fiorenzani C."/>
        </authorList>
    </citation>
    <scope>NUCLEOTIDE SEQUENCE [LARGE SCALE GENOMIC DNA]</scope>
    <source>
        <strain evidence="2 3">19-DSS-EL-015</strain>
    </source>
</reference>
<keyword evidence="3" id="KW-1185">Reference proteome</keyword>
<dbReference type="Pfam" id="PF24809">
    <property type="entry name" value="DUF7708"/>
    <property type="match status" value="1"/>
</dbReference>
<dbReference type="EMBL" id="JBFCZG010000004">
    <property type="protein sequence ID" value="KAL3423911.1"/>
    <property type="molecule type" value="Genomic_DNA"/>
</dbReference>
<organism evidence="2 3">
    <name type="scientific">Phlyctema vagabunda</name>
    <dbReference type="NCBI Taxonomy" id="108571"/>
    <lineage>
        <taxon>Eukaryota</taxon>
        <taxon>Fungi</taxon>
        <taxon>Dikarya</taxon>
        <taxon>Ascomycota</taxon>
        <taxon>Pezizomycotina</taxon>
        <taxon>Leotiomycetes</taxon>
        <taxon>Helotiales</taxon>
        <taxon>Dermateaceae</taxon>
        <taxon>Phlyctema</taxon>
    </lineage>
</organism>
<accession>A0ABR4PKR3</accession>
<protein>
    <recommendedName>
        <fullName evidence="1">DUF7708 domain-containing protein</fullName>
    </recommendedName>
</protein>
<comment type="caution">
    <text evidence="2">The sequence shown here is derived from an EMBL/GenBank/DDBJ whole genome shotgun (WGS) entry which is preliminary data.</text>
</comment>
<proteinExistence type="predicted"/>
<feature type="domain" description="DUF7708" evidence="1">
    <location>
        <begin position="118"/>
        <end position="263"/>
    </location>
</feature>
<name>A0ABR4PKR3_9HELO</name>
<dbReference type="InterPro" id="IPR056125">
    <property type="entry name" value="DUF7708"/>
</dbReference>
<dbReference type="Proteomes" id="UP001629113">
    <property type="component" value="Unassembled WGS sequence"/>
</dbReference>
<gene>
    <name evidence="2" type="ORF">PVAG01_05658</name>
</gene>
<evidence type="ECO:0000313" key="2">
    <source>
        <dbReference type="EMBL" id="KAL3423911.1"/>
    </source>
</evidence>
<evidence type="ECO:0000259" key="1">
    <source>
        <dbReference type="Pfam" id="PF24809"/>
    </source>
</evidence>
<evidence type="ECO:0000313" key="3">
    <source>
        <dbReference type="Proteomes" id="UP001629113"/>
    </source>
</evidence>